<feature type="domain" description="Mur ligase C-terminal" evidence="13">
    <location>
        <begin position="319"/>
        <end position="449"/>
    </location>
</feature>
<dbReference type="Gene3D" id="3.40.1390.10">
    <property type="entry name" value="MurE/MurF, N-terminal domain"/>
    <property type="match status" value="1"/>
</dbReference>
<comment type="pathway">
    <text evidence="10 11">Cell wall biogenesis; peptidoglycan biosynthesis.</text>
</comment>
<keyword evidence="1 10" id="KW-0963">Cytoplasm</keyword>
<dbReference type="GO" id="GO:0005524">
    <property type="term" value="F:ATP binding"/>
    <property type="evidence" value="ECO:0007669"/>
    <property type="project" value="UniProtKB-UniRule"/>
</dbReference>
<evidence type="ECO:0000256" key="11">
    <source>
        <dbReference type="RuleBase" id="RU004136"/>
    </source>
</evidence>
<dbReference type="GO" id="GO:0071555">
    <property type="term" value="P:cell wall organization"/>
    <property type="evidence" value="ECO:0007669"/>
    <property type="project" value="UniProtKB-KW"/>
</dbReference>
<dbReference type="OrthoDB" id="9800958at2"/>
<dbReference type="InterPro" id="IPR035911">
    <property type="entry name" value="MurE/MurF_N"/>
</dbReference>
<dbReference type="Pfam" id="PF08245">
    <property type="entry name" value="Mur_ligase_M"/>
    <property type="match status" value="1"/>
</dbReference>
<keyword evidence="5 10" id="KW-0067">ATP-binding</keyword>
<evidence type="ECO:0000259" key="13">
    <source>
        <dbReference type="Pfam" id="PF02875"/>
    </source>
</evidence>
<accession>A0A1J7BHV4</accession>
<comment type="subcellular location">
    <subcellularLocation>
        <location evidence="10 11">Cytoplasm</location>
    </subcellularLocation>
</comment>
<comment type="function">
    <text evidence="10 11">Involved in cell wall formation. Catalyzes the final step in the synthesis of UDP-N-acetylmuramoyl-pentapeptide, the precursor of murein.</text>
</comment>
<reference evidence="15 16" key="1">
    <citation type="submission" date="2016-10" db="EMBL/GenBank/DDBJ databases">
        <title>Genome sequence of Streptomyces gilvigriseus MUSC 26.</title>
        <authorList>
            <person name="Lee L.-H."/>
            <person name="Ser H.-L."/>
        </authorList>
    </citation>
    <scope>NUCLEOTIDE SEQUENCE [LARGE SCALE GENOMIC DNA]</scope>
    <source>
        <strain evidence="15 16">MUSC 26</strain>
    </source>
</reference>
<dbReference type="PANTHER" id="PTHR43024">
    <property type="entry name" value="UDP-N-ACETYLMURAMOYL-TRIPEPTIDE--D-ALANYL-D-ALANINE LIGASE"/>
    <property type="match status" value="1"/>
</dbReference>
<dbReference type="RefSeq" id="WP_071655869.1">
    <property type="nucleotide sequence ID" value="NZ_MLCF01000028.1"/>
</dbReference>
<evidence type="ECO:0000256" key="6">
    <source>
        <dbReference type="ARBA" id="ARBA00022960"/>
    </source>
</evidence>
<evidence type="ECO:0000259" key="12">
    <source>
        <dbReference type="Pfam" id="PF01225"/>
    </source>
</evidence>
<proteinExistence type="inferred from homology"/>
<dbReference type="GO" id="GO:0047480">
    <property type="term" value="F:UDP-N-acetylmuramoyl-tripeptide-D-alanyl-D-alanine ligase activity"/>
    <property type="evidence" value="ECO:0007669"/>
    <property type="project" value="UniProtKB-UniRule"/>
</dbReference>
<protein>
    <recommendedName>
        <fullName evidence="10 11">UDP-N-acetylmuramoyl-tripeptide--D-alanyl-D-alanine ligase</fullName>
        <ecNumber evidence="10 11">6.3.2.10</ecNumber>
    </recommendedName>
    <alternativeName>
        <fullName evidence="10">D-alanyl-D-alanine-adding enzyme</fullName>
    </alternativeName>
</protein>
<dbReference type="InterPro" id="IPR000713">
    <property type="entry name" value="Mur_ligase_N"/>
</dbReference>
<dbReference type="InterPro" id="IPR013221">
    <property type="entry name" value="Mur_ligase_cen"/>
</dbReference>
<evidence type="ECO:0000256" key="10">
    <source>
        <dbReference type="HAMAP-Rule" id="MF_02019"/>
    </source>
</evidence>
<sequence>MIPLSLAEAATILGGVLHDAPDPEARITGPVVHDSRRIEPGALFAAIAGERVDGHDFAAQAVADGAAAVLAMRPVGVPAIVVDDTVKALGRLARGVVDRLPQATVVALTGSAGKTSTKDMIGQLLTRLGPTVFPAGSFNNEIGHPLTALRADEQTRHLVMEMGAAHKGDIAYLCGITPPKVSVVLNVGTAHIGEFGGQDAIAEAKSEIVQALPDDGVAILNADDFRVRAMADKTRARVVYYGESPEATVRAEEIALDDKGRPGFTLITPEGRAHVQLKLVGDHQVANALAAATAARELGMGLAELALGLSEAEALSRWRMEVRERADGVTIVNDAYNANPASMRAALRSVAVMARSRPEAHSYAVLGPMLELGDDTMAEHDALGRLVVRLNIGTLVAVGGREAEWMELGARNEGSWNEESVQVTDAQAAIDLLRDRLRPGDVVLVKASRGIGLERVAEALLADGAGSADTTPGAAR</sequence>
<dbReference type="InterPro" id="IPR036615">
    <property type="entry name" value="Mur_ligase_C_dom_sf"/>
</dbReference>
<feature type="domain" description="Mur ligase central" evidence="14">
    <location>
        <begin position="109"/>
        <end position="295"/>
    </location>
</feature>
<organism evidence="15 16">
    <name type="scientific">Mangrovactinospora gilvigrisea</name>
    <dbReference type="NCBI Taxonomy" id="1428644"/>
    <lineage>
        <taxon>Bacteria</taxon>
        <taxon>Bacillati</taxon>
        <taxon>Actinomycetota</taxon>
        <taxon>Actinomycetes</taxon>
        <taxon>Kitasatosporales</taxon>
        <taxon>Streptomycetaceae</taxon>
        <taxon>Mangrovactinospora</taxon>
    </lineage>
</organism>
<dbReference type="Pfam" id="PF02875">
    <property type="entry name" value="Mur_ligase_C"/>
    <property type="match status" value="1"/>
</dbReference>
<evidence type="ECO:0000256" key="7">
    <source>
        <dbReference type="ARBA" id="ARBA00022984"/>
    </source>
</evidence>
<dbReference type="GO" id="GO:0008766">
    <property type="term" value="F:UDP-N-acetylmuramoylalanyl-D-glutamyl-2,6-diaminopimelate-D-alanyl-D-alanine ligase activity"/>
    <property type="evidence" value="ECO:0007669"/>
    <property type="project" value="RHEA"/>
</dbReference>
<evidence type="ECO:0000256" key="5">
    <source>
        <dbReference type="ARBA" id="ARBA00022840"/>
    </source>
</evidence>
<dbReference type="SUPFAM" id="SSF53244">
    <property type="entry name" value="MurD-like peptide ligases, peptide-binding domain"/>
    <property type="match status" value="1"/>
</dbReference>
<name>A0A1J7BHV4_9ACTN</name>
<feature type="binding site" evidence="10">
    <location>
        <begin position="110"/>
        <end position="116"/>
    </location>
    <ligand>
        <name>ATP</name>
        <dbReference type="ChEBI" id="CHEBI:30616"/>
    </ligand>
</feature>
<keyword evidence="16" id="KW-1185">Reference proteome</keyword>
<dbReference type="GO" id="GO:0051301">
    <property type="term" value="P:cell division"/>
    <property type="evidence" value="ECO:0007669"/>
    <property type="project" value="UniProtKB-KW"/>
</dbReference>
<evidence type="ECO:0000256" key="2">
    <source>
        <dbReference type="ARBA" id="ARBA00022598"/>
    </source>
</evidence>
<dbReference type="SUPFAM" id="SSF53623">
    <property type="entry name" value="MurD-like peptide ligases, catalytic domain"/>
    <property type="match status" value="1"/>
</dbReference>
<evidence type="ECO:0000256" key="3">
    <source>
        <dbReference type="ARBA" id="ARBA00022618"/>
    </source>
</evidence>
<dbReference type="Gene3D" id="3.90.190.20">
    <property type="entry name" value="Mur ligase, C-terminal domain"/>
    <property type="match status" value="1"/>
</dbReference>
<keyword evidence="2 10" id="KW-0436">Ligase</keyword>
<comment type="catalytic activity">
    <reaction evidence="10 11">
        <text>D-alanyl-D-alanine + UDP-N-acetyl-alpha-D-muramoyl-L-alanyl-gamma-D-glutamyl-meso-2,6-diaminopimelate + ATP = UDP-N-acetyl-alpha-D-muramoyl-L-alanyl-gamma-D-glutamyl-meso-2,6-diaminopimeloyl-D-alanyl-D-alanine + ADP + phosphate + H(+)</text>
        <dbReference type="Rhea" id="RHEA:28374"/>
        <dbReference type="ChEBI" id="CHEBI:15378"/>
        <dbReference type="ChEBI" id="CHEBI:30616"/>
        <dbReference type="ChEBI" id="CHEBI:43474"/>
        <dbReference type="ChEBI" id="CHEBI:57822"/>
        <dbReference type="ChEBI" id="CHEBI:61386"/>
        <dbReference type="ChEBI" id="CHEBI:83905"/>
        <dbReference type="ChEBI" id="CHEBI:456216"/>
        <dbReference type="EC" id="6.3.2.10"/>
    </reaction>
</comment>
<dbReference type="NCBIfam" id="TIGR01143">
    <property type="entry name" value="murF"/>
    <property type="match status" value="1"/>
</dbReference>
<dbReference type="EMBL" id="MLCF01000028">
    <property type="protein sequence ID" value="OIV38165.1"/>
    <property type="molecule type" value="Genomic_DNA"/>
</dbReference>
<dbReference type="EC" id="6.3.2.10" evidence="10 11"/>
<dbReference type="GO" id="GO:0008360">
    <property type="term" value="P:regulation of cell shape"/>
    <property type="evidence" value="ECO:0007669"/>
    <property type="project" value="UniProtKB-KW"/>
</dbReference>
<dbReference type="Proteomes" id="UP000243342">
    <property type="component" value="Unassembled WGS sequence"/>
</dbReference>
<keyword evidence="8 10" id="KW-0131">Cell cycle</keyword>
<evidence type="ECO:0000313" key="15">
    <source>
        <dbReference type="EMBL" id="OIV38165.1"/>
    </source>
</evidence>
<dbReference type="UniPathway" id="UPA00219"/>
<comment type="caution">
    <text evidence="15">The sequence shown here is derived from an EMBL/GenBank/DDBJ whole genome shotgun (WGS) entry which is preliminary data.</text>
</comment>
<feature type="domain" description="Mur ligase N-terminal catalytic" evidence="12">
    <location>
        <begin position="32"/>
        <end position="87"/>
    </location>
</feature>
<evidence type="ECO:0000256" key="9">
    <source>
        <dbReference type="ARBA" id="ARBA00023316"/>
    </source>
</evidence>
<evidence type="ECO:0000313" key="16">
    <source>
        <dbReference type="Proteomes" id="UP000243342"/>
    </source>
</evidence>
<dbReference type="InterPro" id="IPR005863">
    <property type="entry name" value="UDP-N-AcMur_synth"/>
</dbReference>
<dbReference type="GO" id="GO:0009252">
    <property type="term" value="P:peptidoglycan biosynthetic process"/>
    <property type="evidence" value="ECO:0007669"/>
    <property type="project" value="UniProtKB-UniRule"/>
</dbReference>
<keyword evidence="4 10" id="KW-0547">Nucleotide-binding</keyword>
<dbReference type="HAMAP" id="MF_02019">
    <property type="entry name" value="MurF"/>
    <property type="match status" value="1"/>
</dbReference>
<dbReference type="InterPro" id="IPR051046">
    <property type="entry name" value="MurCDEF_CellWall_CoF430Synth"/>
</dbReference>
<evidence type="ECO:0000256" key="4">
    <source>
        <dbReference type="ARBA" id="ARBA00022741"/>
    </source>
</evidence>
<dbReference type="GO" id="GO:0005737">
    <property type="term" value="C:cytoplasm"/>
    <property type="evidence" value="ECO:0007669"/>
    <property type="project" value="UniProtKB-SubCell"/>
</dbReference>
<evidence type="ECO:0000256" key="1">
    <source>
        <dbReference type="ARBA" id="ARBA00022490"/>
    </source>
</evidence>
<keyword evidence="6 10" id="KW-0133">Cell shape</keyword>
<evidence type="ECO:0000259" key="14">
    <source>
        <dbReference type="Pfam" id="PF08245"/>
    </source>
</evidence>
<dbReference type="InterPro" id="IPR036565">
    <property type="entry name" value="Mur-like_cat_sf"/>
</dbReference>
<dbReference type="PANTHER" id="PTHR43024:SF1">
    <property type="entry name" value="UDP-N-ACETYLMURAMOYL-TRIPEPTIDE--D-ALANYL-D-ALANINE LIGASE"/>
    <property type="match status" value="1"/>
</dbReference>
<keyword evidence="9 10" id="KW-0961">Cell wall biogenesis/degradation</keyword>
<dbReference type="SUPFAM" id="SSF63418">
    <property type="entry name" value="MurE/MurF N-terminal domain"/>
    <property type="match status" value="1"/>
</dbReference>
<dbReference type="AlphaFoldDB" id="A0A1J7BHV4"/>
<dbReference type="Pfam" id="PF01225">
    <property type="entry name" value="Mur_ligase"/>
    <property type="match status" value="1"/>
</dbReference>
<dbReference type="InterPro" id="IPR004101">
    <property type="entry name" value="Mur_ligase_C"/>
</dbReference>
<comment type="similarity">
    <text evidence="10">Belongs to the MurCDEF family. MurF subfamily.</text>
</comment>
<gene>
    <name evidence="10" type="primary">murF</name>
    <name evidence="15" type="ORF">BIV57_07235</name>
</gene>
<keyword evidence="3 10" id="KW-0132">Cell division</keyword>
<dbReference type="STRING" id="1428644.BIV57_07235"/>
<keyword evidence="7 10" id="KW-0573">Peptidoglycan synthesis</keyword>
<dbReference type="Gene3D" id="3.40.1190.10">
    <property type="entry name" value="Mur-like, catalytic domain"/>
    <property type="match status" value="1"/>
</dbReference>
<evidence type="ECO:0000256" key="8">
    <source>
        <dbReference type="ARBA" id="ARBA00023306"/>
    </source>
</evidence>